<comment type="similarity">
    <text evidence="1">Belongs to the universal stress protein A family.</text>
</comment>
<sequence>MTPIRTILVPTDFSPQSNHALSTAAALAREHGARLVVVNVELLCSDDPPPSSHAEESFRRACEERLDRFCKPARGVTLEKRLTRGAPAEEILRVAEASDCDLIVMGTHGRTGLGRLLLGSVTEQVMRRAKVSMLAIRVPADDAESESGDEAETLQEAGGSPVRTILVPMDFSKNANYAFDTAISLARDSGARVILLHVEELEEPIWSGELPAAYDAEVVLRKHARKRLRTCCDAVTGVAVEWRSTSGRPAEEILRVADESHCDLIIMSTHGSRGLDRLLFGSVAEEVLRRTKCPLLVVKTPVRTVASHDPMDPAFTKVGPPRSEKESSLVPTIEQHTTPPKADADKIVVLHGLCPCTGHPVSYVHHHEFPEVVGEGDTDAEGVNHLTLLLGRARDNAGGDWRRDAIDRAVEDAAEFGRSLPPDPDFHKFLAFEDEASMEGDAHGRVAVLPRRDVP</sequence>
<dbReference type="Pfam" id="PF00582">
    <property type="entry name" value="Usp"/>
    <property type="match status" value="2"/>
</dbReference>
<dbReference type="AlphaFoldDB" id="A0A1U7CNP5"/>
<evidence type="ECO:0000256" key="2">
    <source>
        <dbReference type="SAM" id="MobiDB-lite"/>
    </source>
</evidence>
<protein>
    <submittedName>
        <fullName evidence="4">Universal stress protein</fullName>
    </submittedName>
</protein>
<accession>A0A1U7CNP5</accession>
<evidence type="ECO:0000256" key="1">
    <source>
        <dbReference type="ARBA" id="ARBA00008791"/>
    </source>
</evidence>
<dbReference type="Gene3D" id="3.40.50.620">
    <property type="entry name" value="HUPs"/>
    <property type="match status" value="2"/>
</dbReference>
<evidence type="ECO:0000313" key="5">
    <source>
        <dbReference type="Proteomes" id="UP000186309"/>
    </source>
</evidence>
<dbReference type="STRING" id="1387353.BSF38_02034"/>
<feature type="domain" description="UspA" evidence="3">
    <location>
        <begin position="4"/>
        <end position="137"/>
    </location>
</feature>
<dbReference type="EMBL" id="CP019082">
    <property type="protein sequence ID" value="APW60560.1"/>
    <property type="molecule type" value="Genomic_DNA"/>
</dbReference>
<dbReference type="InterPro" id="IPR006016">
    <property type="entry name" value="UspA"/>
</dbReference>
<dbReference type="PRINTS" id="PR01438">
    <property type="entry name" value="UNVRSLSTRESS"/>
</dbReference>
<evidence type="ECO:0000259" key="3">
    <source>
        <dbReference type="Pfam" id="PF00582"/>
    </source>
</evidence>
<dbReference type="RefSeq" id="WP_168189358.1">
    <property type="nucleotide sequence ID" value="NZ_CP019082.1"/>
</dbReference>
<gene>
    <name evidence="4" type="ORF">BSF38_02034</name>
</gene>
<dbReference type="PANTHER" id="PTHR46268:SF6">
    <property type="entry name" value="UNIVERSAL STRESS PROTEIN UP12"/>
    <property type="match status" value="1"/>
</dbReference>
<dbReference type="CDD" id="cd00293">
    <property type="entry name" value="USP-like"/>
    <property type="match status" value="2"/>
</dbReference>
<dbReference type="SUPFAM" id="SSF52402">
    <property type="entry name" value="Adenine nucleotide alpha hydrolases-like"/>
    <property type="match status" value="2"/>
</dbReference>
<name>A0A1U7CNP5_9BACT</name>
<reference evidence="5" key="1">
    <citation type="submission" date="2016-12" db="EMBL/GenBank/DDBJ databases">
        <title>Comparative genomics of four Isosphaeraceae planctomycetes: a common pool of plasmids and glycoside hydrolase genes.</title>
        <authorList>
            <person name="Ivanova A."/>
        </authorList>
    </citation>
    <scope>NUCLEOTIDE SEQUENCE [LARGE SCALE GENOMIC DNA]</scope>
    <source>
        <strain evidence="5">PX4</strain>
    </source>
</reference>
<proteinExistence type="inferred from homology"/>
<dbReference type="KEGG" id="pbor:BSF38_02034"/>
<organism evidence="4 5">
    <name type="scientific">Paludisphaera borealis</name>
    <dbReference type="NCBI Taxonomy" id="1387353"/>
    <lineage>
        <taxon>Bacteria</taxon>
        <taxon>Pseudomonadati</taxon>
        <taxon>Planctomycetota</taxon>
        <taxon>Planctomycetia</taxon>
        <taxon>Isosphaerales</taxon>
        <taxon>Isosphaeraceae</taxon>
        <taxon>Paludisphaera</taxon>
    </lineage>
</organism>
<evidence type="ECO:0000313" key="4">
    <source>
        <dbReference type="EMBL" id="APW60560.1"/>
    </source>
</evidence>
<dbReference type="InterPro" id="IPR014729">
    <property type="entry name" value="Rossmann-like_a/b/a_fold"/>
</dbReference>
<keyword evidence="5" id="KW-1185">Reference proteome</keyword>
<feature type="domain" description="UspA" evidence="3">
    <location>
        <begin position="163"/>
        <end position="299"/>
    </location>
</feature>
<dbReference type="PANTHER" id="PTHR46268">
    <property type="entry name" value="STRESS RESPONSE PROTEIN NHAX"/>
    <property type="match status" value="1"/>
</dbReference>
<dbReference type="InterPro" id="IPR006015">
    <property type="entry name" value="Universal_stress_UspA"/>
</dbReference>
<feature type="region of interest" description="Disordered" evidence="2">
    <location>
        <begin position="309"/>
        <end position="338"/>
    </location>
</feature>
<dbReference type="Proteomes" id="UP000186309">
    <property type="component" value="Chromosome"/>
</dbReference>